<evidence type="ECO:0000256" key="4">
    <source>
        <dbReference type="ARBA" id="ARBA00023136"/>
    </source>
</evidence>
<feature type="transmembrane region" description="Helical" evidence="5">
    <location>
        <begin position="37"/>
        <end position="59"/>
    </location>
</feature>
<evidence type="ECO:0000256" key="6">
    <source>
        <dbReference type="RuleBase" id="RU000320"/>
    </source>
</evidence>
<dbReference type="InterPro" id="IPR001750">
    <property type="entry name" value="ND/Mrp_TM"/>
</dbReference>
<gene>
    <name evidence="5 8" type="primary">nuoN</name>
    <name evidence="8" type="ORF">NG665_01315</name>
</gene>
<feature type="transmembrane region" description="Helical" evidence="5">
    <location>
        <begin position="284"/>
        <end position="305"/>
    </location>
</feature>
<dbReference type="Proteomes" id="UP001056109">
    <property type="component" value="Chromosome"/>
</dbReference>
<keyword evidence="3 5" id="KW-1133">Transmembrane helix</keyword>
<dbReference type="EC" id="7.1.1.-" evidence="5"/>
<reference evidence="8" key="1">
    <citation type="submission" date="2022-06" db="EMBL/GenBank/DDBJ databases">
        <title>Complete Genome Sequence of Arcanobacterium pinnipediorum strain DSM 28752 isolated from a harbour seal.</title>
        <authorList>
            <person name="Borowiak M."/>
            <person name="Kreitlow A."/>
            <person name="Alssahen M."/>
            <person name="Malorny B."/>
            <person name="Laemmler C."/>
            <person name="Prenger-Berninghoff E."/>
            <person name="Siebert U."/>
            <person name="Ploetz M."/>
            <person name="Abdulmawjood A."/>
        </authorList>
    </citation>
    <scope>NUCLEOTIDE SEQUENCE</scope>
    <source>
        <strain evidence="8">DSM 28752</strain>
    </source>
</reference>
<dbReference type="NCBIfam" id="TIGR01770">
    <property type="entry name" value="NDH_I_N"/>
    <property type="match status" value="1"/>
</dbReference>
<keyword evidence="5" id="KW-0874">Quinone</keyword>
<comment type="catalytic activity">
    <reaction evidence="5">
        <text>a quinone + NADH + 5 H(+)(in) = a quinol + NAD(+) + 4 H(+)(out)</text>
        <dbReference type="Rhea" id="RHEA:57888"/>
        <dbReference type="ChEBI" id="CHEBI:15378"/>
        <dbReference type="ChEBI" id="CHEBI:24646"/>
        <dbReference type="ChEBI" id="CHEBI:57540"/>
        <dbReference type="ChEBI" id="CHEBI:57945"/>
        <dbReference type="ChEBI" id="CHEBI:132124"/>
    </reaction>
</comment>
<feature type="transmembrane region" description="Helical" evidence="5">
    <location>
        <begin position="171"/>
        <end position="188"/>
    </location>
</feature>
<dbReference type="NCBIfam" id="NF004441">
    <property type="entry name" value="PRK05777.1-4"/>
    <property type="match status" value="1"/>
</dbReference>
<keyword evidence="9" id="KW-1185">Reference proteome</keyword>
<protein>
    <recommendedName>
        <fullName evidence="5">NADH-quinone oxidoreductase subunit N</fullName>
        <ecNumber evidence="5">7.1.1.-</ecNumber>
    </recommendedName>
    <alternativeName>
        <fullName evidence="5">NADH dehydrogenase I subunit N</fullName>
    </alternativeName>
    <alternativeName>
        <fullName evidence="5">NDH-1 subunit N</fullName>
    </alternativeName>
</protein>
<accession>A0ABY5AI37</accession>
<comment type="subunit">
    <text evidence="5">NDH-1 is composed of 14 different subunits. Subunits NuoA, H, J, K, L, M, N constitute the membrane sector of the complex.</text>
</comment>
<dbReference type="Pfam" id="PF00361">
    <property type="entry name" value="Proton_antipo_M"/>
    <property type="match status" value="1"/>
</dbReference>
<keyword evidence="2 5" id="KW-0812">Transmembrane</keyword>
<name>A0ABY5AI37_9ACTO</name>
<feature type="domain" description="NADH:quinone oxidoreductase/Mrp antiporter transmembrane" evidence="7">
    <location>
        <begin position="165"/>
        <end position="471"/>
    </location>
</feature>
<feature type="transmembrane region" description="Helical" evidence="5">
    <location>
        <begin position="91"/>
        <end position="111"/>
    </location>
</feature>
<feature type="transmembrane region" description="Helical" evidence="5">
    <location>
        <begin position="6"/>
        <end position="30"/>
    </location>
</feature>
<feature type="transmembrane region" description="Helical" evidence="5">
    <location>
        <begin position="451"/>
        <end position="480"/>
    </location>
</feature>
<dbReference type="RefSeq" id="WP_252673525.1">
    <property type="nucleotide sequence ID" value="NZ_CP099547.1"/>
</dbReference>
<feature type="transmembrane region" description="Helical" evidence="5">
    <location>
        <begin position="200"/>
        <end position="223"/>
    </location>
</feature>
<dbReference type="HAMAP" id="MF_00445">
    <property type="entry name" value="NDH1_NuoN_1"/>
    <property type="match status" value="1"/>
</dbReference>
<evidence type="ECO:0000259" key="7">
    <source>
        <dbReference type="Pfam" id="PF00361"/>
    </source>
</evidence>
<evidence type="ECO:0000256" key="2">
    <source>
        <dbReference type="ARBA" id="ARBA00022692"/>
    </source>
</evidence>
<evidence type="ECO:0000313" key="9">
    <source>
        <dbReference type="Proteomes" id="UP001056109"/>
    </source>
</evidence>
<keyword evidence="5" id="KW-0520">NAD</keyword>
<feature type="transmembrane region" description="Helical" evidence="5">
    <location>
        <begin position="340"/>
        <end position="363"/>
    </location>
</feature>
<keyword evidence="4 5" id="KW-0472">Membrane</keyword>
<dbReference type="InterPro" id="IPR010096">
    <property type="entry name" value="NADH-Q_OxRdtase_suN/2"/>
</dbReference>
<evidence type="ECO:0000256" key="1">
    <source>
        <dbReference type="ARBA" id="ARBA00004127"/>
    </source>
</evidence>
<keyword evidence="5" id="KW-1003">Cell membrane</keyword>
<organism evidence="8 9">
    <name type="scientific">Arcanobacterium pinnipediorum</name>
    <dbReference type="NCBI Taxonomy" id="1503041"/>
    <lineage>
        <taxon>Bacteria</taxon>
        <taxon>Bacillati</taxon>
        <taxon>Actinomycetota</taxon>
        <taxon>Actinomycetes</taxon>
        <taxon>Actinomycetales</taxon>
        <taxon>Actinomycetaceae</taxon>
        <taxon>Arcanobacterium</taxon>
    </lineage>
</organism>
<dbReference type="PANTHER" id="PTHR22773">
    <property type="entry name" value="NADH DEHYDROGENASE"/>
    <property type="match status" value="1"/>
</dbReference>
<comment type="subcellular location">
    <subcellularLocation>
        <location evidence="5">Cell membrane</location>
        <topology evidence="5">Multi-pass membrane protein</topology>
    </subcellularLocation>
    <subcellularLocation>
        <location evidence="1">Endomembrane system</location>
        <topology evidence="1">Multi-pass membrane protein</topology>
    </subcellularLocation>
    <subcellularLocation>
        <location evidence="6">Membrane</location>
        <topology evidence="6">Multi-pass membrane protein</topology>
    </subcellularLocation>
</comment>
<proteinExistence type="inferred from homology"/>
<keyword evidence="5" id="KW-0813">Transport</keyword>
<evidence type="ECO:0000256" key="3">
    <source>
        <dbReference type="ARBA" id="ARBA00022989"/>
    </source>
</evidence>
<feature type="transmembrane region" description="Helical" evidence="5">
    <location>
        <begin position="243"/>
        <end position="263"/>
    </location>
</feature>
<comment type="function">
    <text evidence="5">NDH-1 shuttles electrons from NADH, via FMN and iron-sulfur (Fe-S) centers, to quinones in the respiratory chain. The immediate electron acceptor for the enzyme in this species is believed to be a menaquinone. Couples the redox reaction to proton translocation (for every two electrons transferred, four hydrogen ions are translocated across the cytoplasmic membrane), and thus conserves the redox energy in a proton gradient.</text>
</comment>
<dbReference type="GO" id="GO:0016491">
    <property type="term" value="F:oxidoreductase activity"/>
    <property type="evidence" value="ECO:0007669"/>
    <property type="project" value="UniProtKB-KW"/>
</dbReference>
<keyword evidence="8" id="KW-0560">Oxidoreductase</keyword>
<feature type="transmembrane region" description="Helical" evidence="5">
    <location>
        <begin position="147"/>
        <end position="165"/>
    </location>
</feature>
<feature type="transmembrane region" description="Helical" evidence="5">
    <location>
        <begin position="311"/>
        <end position="333"/>
    </location>
</feature>
<dbReference type="EMBL" id="CP099547">
    <property type="protein sequence ID" value="USR79660.1"/>
    <property type="molecule type" value="Genomic_DNA"/>
</dbReference>
<evidence type="ECO:0000313" key="8">
    <source>
        <dbReference type="EMBL" id="USR79660.1"/>
    </source>
</evidence>
<comment type="similarity">
    <text evidence="5">Belongs to the complex I subunit 2 family.</text>
</comment>
<feature type="transmembrane region" description="Helical" evidence="5">
    <location>
        <begin position="501"/>
        <end position="520"/>
    </location>
</feature>
<keyword evidence="5" id="KW-1278">Translocase</keyword>
<feature type="transmembrane region" description="Helical" evidence="5">
    <location>
        <begin position="369"/>
        <end position="395"/>
    </location>
</feature>
<sequence>MNLTVNWLATLPLGIVLGAAVLGTLFEAFLPRSMRRVAQIGLSLVALTATFIVVVWRWMELSGQENPGMLRPLSFSQSAPFSGVSLVEDSISILGQAVIVLCAFLAFMLIADRSVLRDGAFAASAATRPGSAQERESTEAGREQTEVFPLALFATGGMMAFVSAFDLLTMFIALELLSLPLYVLSATARRRRLLSQEAALKYFLLGAFSSAVFLMGAAFIYGATGTLSFYGVAILARQEQATVMFLAVGAIMLVIGLLFKVGAAPFHSWTPDVYQGAPTPITGFMAAGTKAAAFVAMIRVFVWIVGGVPDAFGIFMWVIIIATIVVGTVMGLVQTDIKRLLAYSSIAHAGFILIAVNATLAGIQGIQLASLAAIVFYLLAYGLATIGAFGVVTLVRGKDADGNLLGEATTISHWAGLGKRHPFLATAMVVFLMSFAGIPLTAGFIGKFEVFATGIVAGDSVLVIIAIIASVATAFFYFRLVQLMFFTEPVEDHIEVVSSEGLSLVAISVALAGTIVLGIFPSPILDFIAGIF</sequence>
<evidence type="ECO:0000256" key="5">
    <source>
        <dbReference type="HAMAP-Rule" id="MF_00445"/>
    </source>
</evidence>
<feature type="transmembrane region" description="Helical" evidence="5">
    <location>
        <begin position="423"/>
        <end position="445"/>
    </location>
</feature>